<dbReference type="InterPro" id="IPR037171">
    <property type="entry name" value="NagB/RpiA_transferase-like"/>
</dbReference>
<dbReference type="AlphaFoldDB" id="A0A9J6PQ93"/>
<evidence type="ECO:0000259" key="5">
    <source>
        <dbReference type="PROSITE" id="PS51000"/>
    </source>
</evidence>
<dbReference type="PROSITE" id="PS51000">
    <property type="entry name" value="HTH_DEOR_2"/>
    <property type="match status" value="1"/>
</dbReference>
<accession>A0A9J6PQ93</accession>
<dbReference type="InterPro" id="IPR050313">
    <property type="entry name" value="Carb_Metab_HTH_regulators"/>
</dbReference>
<dbReference type="GO" id="GO:0003700">
    <property type="term" value="F:DNA-binding transcription factor activity"/>
    <property type="evidence" value="ECO:0007669"/>
    <property type="project" value="InterPro"/>
</dbReference>
<dbReference type="Gene3D" id="1.10.10.10">
    <property type="entry name" value="Winged helix-like DNA-binding domain superfamily/Winged helix DNA-binding domain"/>
    <property type="match status" value="1"/>
</dbReference>
<protein>
    <submittedName>
        <fullName evidence="6">DeoR/GlpR family DNA-binding transcription regulator</fullName>
    </submittedName>
</protein>
<dbReference type="Pfam" id="PF00455">
    <property type="entry name" value="DeoRC"/>
    <property type="match status" value="1"/>
</dbReference>
<dbReference type="RefSeq" id="WP_267141533.1">
    <property type="nucleotide sequence ID" value="NZ_JAODIL010000059.1"/>
</dbReference>
<keyword evidence="4" id="KW-0804">Transcription</keyword>
<feature type="domain" description="HTH deoR-type" evidence="5">
    <location>
        <begin position="8"/>
        <end position="63"/>
    </location>
</feature>
<dbReference type="InterPro" id="IPR014036">
    <property type="entry name" value="DeoR-like_C"/>
</dbReference>
<organism evidence="6 7">
    <name type="scientific">Winslowiella arboricola</name>
    <dbReference type="NCBI Taxonomy" id="2978220"/>
    <lineage>
        <taxon>Bacteria</taxon>
        <taxon>Pseudomonadati</taxon>
        <taxon>Pseudomonadota</taxon>
        <taxon>Gammaproteobacteria</taxon>
        <taxon>Enterobacterales</taxon>
        <taxon>Erwiniaceae</taxon>
        <taxon>Winslowiella</taxon>
    </lineage>
</organism>
<comment type="caution">
    <text evidence="6">The sequence shown here is derived from an EMBL/GenBank/DDBJ whole genome shotgun (WGS) entry which is preliminary data.</text>
</comment>
<evidence type="ECO:0000256" key="1">
    <source>
        <dbReference type="ARBA" id="ARBA00022491"/>
    </source>
</evidence>
<sequence>MLDYAAFPQQRQSLIRQKLLNEGRVTVTGLAAELQVSEHTIRRDLQELAREGVCKKVYGGAVSMVKESDSFINRSLAISAEKQRIASGCASLVKDGGSVFIDAGSTNLALARALPEHLQLTVVTNSPLIAVELMRYPHYEVIMLGGRVQPQTGGSLGVTPQSQLSDIWFDQCFLGGCAMDAEAGVTVFDFTDAEFKRTVVARSNEIIIALTAEKIPGIARYSVAQCADIAIMVVDKGIAAEKLTAFTGKNIRIERV</sequence>
<reference evidence="6" key="1">
    <citation type="submission" date="2022-09" db="EMBL/GenBank/DDBJ databases">
        <title>Winslowiella arboricola sp. nov., isolated from bleeding cankers on broadleaf hosts.</title>
        <authorList>
            <person name="Brady C."/>
            <person name="Kaur S."/>
            <person name="Crampton B."/>
            <person name="Maddock D."/>
            <person name="Arnold D."/>
            <person name="Denman S."/>
        </authorList>
    </citation>
    <scope>NUCLEOTIDE SEQUENCE</scope>
    <source>
        <strain evidence="6">BAC 15a-03b</strain>
    </source>
</reference>
<dbReference type="PROSITE" id="PS00894">
    <property type="entry name" value="HTH_DEOR_1"/>
    <property type="match status" value="1"/>
</dbReference>
<dbReference type="PANTHER" id="PTHR30363">
    <property type="entry name" value="HTH-TYPE TRANSCRIPTIONAL REGULATOR SRLR-RELATED"/>
    <property type="match status" value="1"/>
</dbReference>
<name>A0A9J6PQ93_9GAMM</name>
<keyword evidence="7" id="KW-1185">Reference proteome</keyword>
<dbReference type="Pfam" id="PF08220">
    <property type="entry name" value="HTH_DeoR"/>
    <property type="match status" value="1"/>
</dbReference>
<keyword evidence="3 6" id="KW-0238">DNA-binding</keyword>
<proteinExistence type="predicted"/>
<evidence type="ECO:0000313" key="7">
    <source>
        <dbReference type="Proteomes" id="UP001064262"/>
    </source>
</evidence>
<dbReference type="InterPro" id="IPR001034">
    <property type="entry name" value="DeoR_HTH"/>
</dbReference>
<dbReference type="Proteomes" id="UP001064262">
    <property type="component" value="Unassembled WGS sequence"/>
</dbReference>
<evidence type="ECO:0000313" key="6">
    <source>
        <dbReference type="EMBL" id="MCU5778539.1"/>
    </source>
</evidence>
<keyword evidence="1" id="KW-0678">Repressor</keyword>
<gene>
    <name evidence="6" type="ORF">N5923_13675</name>
</gene>
<dbReference type="EMBL" id="JAODIM010000041">
    <property type="protein sequence ID" value="MCU5778539.1"/>
    <property type="molecule type" value="Genomic_DNA"/>
</dbReference>
<evidence type="ECO:0000256" key="4">
    <source>
        <dbReference type="ARBA" id="ARBA00023163"/>
    </source>
</evidence>
<evidence type="ECO:0000256" key="3">
    <source>
        <dbReference type="ARBA" id="ARBA00023125"/>
    </source>
</evidence>
<dbReference type="PANTHER" id="PTHR30363:SF4">
    <property type="entry name" value="GLYCEROL-3-PHOSPHATE REGULON REPRESSOR"/>
    <property type="match status" value="1"/>
</dbReference>
<dbReference type="GO" id="GO:0003677">
    <property type="term" value="F:DNA binding"/>
    <property type="evidence" value="ECO:0007669"/>
    <property type="project" value="UniProtKB-KW"/>
</dbReference>
<dbReference type="PRINTS" id="PR00037">
    <property type="entry name" value="HTHLACR"/>
</dbReference>
<dbReference type="SUPFAM" id="SSF100950">
    <property type="entry name" value="NagB/RpiA/CoA transferase-like"/>
    <property type="match status" value="1"/>
</dbReference>
<dbReference type="InterPro" id="IPR036388">
    <property type="entry name" value="WH-like_DNA-bd_sf"/>
</dbReference>
<dbReference type="InterPro" id="IPR036390">
    <property type="entry name" value="WH_DNA-bd_sf"/>
</dbReference>
<evidence type="ECO:0000256" key="2">
    <source>
        <dbReference type="ARBA" id="ARBA00023015"/>
    </source>
</evidence>
<dbReference type="SMART" id="SM01134">
    <property type="entry name" value="DeoRC"/>
    <property type="match status" value="1"/>
</dbReference>
<dbReference type="SMART" id="SM00420">
    <property type="entry name" value="HTH_DEOR"/>
    <property type="match status" value="1"/>
</dbReference>
<dbReference type="SUPFAM" id="SSF46785">
    <property type="entry name" value="Winged helix' DNA-binding domain"/>
    <property type="match status" value="1"/>
</dbReference>
<dbReference type="InterPro" id="IPR018356">
    <property type="entry name" value="Tscrpt_reg_HTH_DeoR_CS"/>
</dbReference>
<keyword evidence="2" id="KW-0805">Transcription regulation</keyword>